<dbReference type="Proteomes" id="UP000002770">
    <property type="component" value="Unassembled WGS sequence"/>
</dbReference>
<dbReference type="HOGENOM" id="CLU_3119282_0_0_6"/>
<protein>
    <submittedName>
        <fullName evidence="1">Uncharacterized protein</fullName>
    </submittedName>
</protein>
<proteinExistence type="predicted"/>
<dbReference type="EMBL" id="JH413807">
    <property type="protein sequence ID" value="EHL32021.1"/>
    <property type="molecule type" value="Genomic_DNA"/>
</dbReference>
<sequence length="50" mass="5453">MLELLVLTINEAKSAALTAFAPTENIQTNKNKLDSNALTLSIHNTPFVQL</sequence>
<keyword evidence="2" id="KW-1185">Reference proteome</keyword>
<dbReference type="InParanoid" id="G9EL08"/>
<gene>
    <name evidence="1" type="ORF">LDG_5904</name>
</gene>
<evidence type="ECO:0000313" key="1">
    <source>
        <dbReference type="EMBL" id="EHL32021.1"/>
    </source>
</evidence>
<evidence type="ECO:0000313" key="2">
    <source>
        <dbReference type="Proteomes" id="UP000002770"/>
    </source>
</evidence>
<accession>G9EL08</accession>
<dbReference type="AlphaFoldDB" id="G9EL08"/>
<organism evidence="1 2">
    <name type="scientific">Legionella drancourtii LLAP12</name>
    <dbReference type="NCBI Taxonomy" id="658187"/>
    <lineage>
        <taxon>Bacteria</taxon>
        <taxon>Pseudomonadati</taxon>
        <taxon>Pseudomonadota</taxon>
        <taxon>Gammaproteobacteria</taxon>
        <taxon>Legionellales</taxon>
        <taxon>Legionellaceae</taxon>
        <taxon>Legionella</taxon>
    </lineage>
</organism>
<reference evidence="1 2" key="1">
    <citation type="journal article" date="2011" name="BMC Genomics">
        <title>Insight into cross-talk between intra-amoebal pathogens.</title>
        <authorList>
            <person name="Gimenez G."/>
            <person name="Bertelli C."/>
            <person name="Moliner C."/>
            <person name="Robert C."/>
            <person name="Raoult D."/>
            <person name="Fournier P.E."/>
            <person name="Greub G."/>
        </authorList>
    </citation>
    <scope>NUCLEOTIDE SEQUENCE [LARGE SCALE GENOMIC DNA]</scope>
    <source>
        <strain evidence="1 2">LLAP12</strain>
    </source>
</reference>
<name>G9EL08_9GAMM</name>